<protein>
    <submittedName>
        <fullName evidence="3">Uncharacterized protein</fullName>
    </submittedName>
</protein>
<keyword evidence="2" id="KW-0812">Transmembrane</keyword>
<evidence type="ECO:0000256" key="2">
    <source>
        <dbReference type="SAM" id="Phobius"/>
    </source>
</evidence>
<sequence length="678" mass="70890">MSTAHRVREELTGLEVDRTLLVRLLFGDRTGLTLYLGALVLFALYWRVDIFIVDTFAIGNALVAVSEGHLHISQVVYGPADPSTPGMNIVDGRLYARNYGHVVFALPFLWGLEAIALVADVRIAIAALWSLLVLAFCVQLGHLLGRGRLATLAGCALAFGLFQANLATATELPPRLFPLLALQVSTMVAAGFVPVVLYRLFEHAHGRRVATTAGITGVVLVPIGFWASIPKRHALTALLALIALYGFYRSRAAIADGDEGVTFRALSYAAVGGTAWIHAPEALALLTVLVPADLLTARSRDPRTLGLIGGVFALSLVPFFATNTLITGNPVKPPRLLSTYTGGDVLVDTVGTDAGGAESGGEAATGDTGGTASGDSGSSGGGTDSQSSGGGTGPTSSSGSTTGPTSVFTRLVGGAVAMVSAGIDGALNALDVFGGLLNTGVDSLDTDRLSHVFLRSGRIPGVDYSQTGGQTVELTILESAPVLGALVAAPLAVARHAVSRREIRQRLRDPLTQTDVFAACYVCLFSLLYLSRLPLHSTITVRYLAPIVPFLLYGVFRLEPVRRVADREWRPFALATCGFTAVGIAAAIAAFNANLAVGSIVQTHAVVNLCVAGVLASWVVVATRTDRGDRVGALALALAVAAMAVFLLLSGLEYFGSGRQFALPIAELIAQYIPIRNP</sequence>
<organism evidence="3 4">
    <name type="scientific">Natrinema versiforme</name>
    <dbReference type="NCBI Taxonomy" id="88724"/>
    <lineage>
        <taxon>Archaea</taxon>
        <taxon>Methanobacteriati</taxon>
        <taxon>Methanobacteriota</taxon>
        <taxon>Stenosarchaea group</taxon>
        <taxon>Halobacteria</taxon>
        <taxon>Halobacteriales</taxon>
        <taxon>Natrialbaceae</taxon>
        <taxon>Natrinema</taxon>
    </lineage>
</organism>
<feature type="transmembrane region" description="Helical" evidence="2">
    <location>
        <begin position="543"/>
        <end position="560"/>
    </location>
</feature>
<feature type="transmembrane region" description="Helical" evidence="2">
    <location>
        <begin position="510"/>
        <end position="531"/>
    </location>
</feature>
<feature type="region of interest" description="Disordered" evidence="1">
    <location>
        <begin position="351"/>
        <end position="404"/>
    </location>
</feature>
<evidence type="ECO:0000313" key="3">
    <source>
        <dbReference type="EMBL" id="QCS41368.1"/>
    </source>
</evidence>
<name>A0A4V1FYL7_9EURY</name>
<feature type="transmembrane region" description="Helical" evidence="2">
    <location>
        <begin position="633"/>
        <end position="652"/>
    </location>
</feature>
<feature type="transmembrane region" description="Helical" evidence="2">
    <location>
        <begin position="176"/>
        <end position="197"/>
    </location>
</feature>
<dbReference type="OrthoDB" id="242271at2157"/>
<feature type="transmembrane region" description="Helical" evidence="2">
    <location>
        <begin position="114"/>
        <end position="137"/>
    </location>
</feature>
<feature type="transmembrane region" description="Helical" evidence="2">
    <location>
        <begin position="209"/>
        <end position="227"/>
    </location>
</feature>
<evidence type="ECO:0000313" key="4">
    <source>
        <dbReference type="Proteomes" id="UP000302218"/>
    </source>
</evidence>
<dbReference type="EMBL" id="CP040330">
    <property type="protein sequence ID" value="QCS41368.1"/>
    <property type="molecule type" value="Genomic_DNA"/>
</dbReference>
<feature type="transmembrane region" description="Helical" evidence="2">
    <location>
        <begin position="572"/>
        <end position="593"/>
    </location>
</feature>
<dbReference type="RefSeq" id="WP_138243881.1">
    <property type="nucleotide sequence ID" value="NZ_CP040330.1"/>
</dbReference>
<keyword evidence="2" id="KW-0472">Membrane</keyword>
<accession>A0A4V1FYL7</accession>
<feature type="transmembrane region" description="Helical" evidence="2">
    <location>
        <begin position="233"/>
        <end position="248"/>
    </location>
</feature>
<dbReference type="GeneID" id="40264209"/>
<feature type="transmembrane region" description="Helical" evidence="2">
    <location>
        <begin position="268"/>
        <end position="292"/>
    </location>
</feature>
<feature type="transmembrane region" description="Helical" evidence="2">
    <location>
        <begin position="149"/>
        <end position="170"/>
    </location>
</feature>
<gene>
    <name evidence="3" type="ORF">FEJ81_03015</name>
</gene>
<feature type="compositionally biased region" description="Gly residues" evidence="1">
    <location>
        <begin position="367"/>
        <end position="393"/>
    </location>
</feature>
<dbReference type="Proteomes" id="UP000302218">
    <property type="component" value="Chromosome"/>
</dbReference>
<feature type="compositionally biased region" description="Low complexity" evidence="1">
    <location>
        <begin position="394"/>
        <end position="404"/>
    </location>
</feature>
<keyword evidence="2" id="KW-1133">Transmembrane helix</keyword>
<feature type="transmembrane region" description="Helical" evidence="2">
    <location>
        <begin position="20"/>
        <end position="46"/>
    </location>
</feature>
<proteinExistence type="predicted"/>
<feature type="transmembrane region" description="Helical" evidence="2">
    <location>
        <begin position="599"/>
        <end position="621"/>
    </location>
</feature>
<reference evidence="4" key="1">
    <citation type="submission" date="2019-05" db="EMBL/GenBank/DDBJ databases">
        <title>Genome sequence and methylation pattern of the halophilic Archaeon Natrinema versiforme BOL5-4.</title>
        <authorList>
            <person name="DasSarma P."/>
            <person name="Anton B.P."/>
            <person name="DasSarma S.L."/>
            <person name="Martinez F.L."/>
            <person name="Guzman D."/>
            <person name="Roberts R.J."/>
            <person name="DasSarma S."/>
        </authorList>
    </citation>
    <scope>NUCLEOTIDE SEQUENCE [LARGE SCALE GENOMIC DNA]</scope>
    <source>
        <strain evidence="4">BOL5-4</strain>
    </source>
</reference>
<dbReference type="AlphaFoldDB" id="A0A4V1FYL7"/>
<feature type="transmembrane region" description="Helical" evidence="2">
    <location>
        <begin position="304"/>
        <end position="326"/>
    </location>
</feature>
<dbReference type="KEGG" id="nvr:FEJ81_03015"/>
<evidence type="ECO:0000256" key="1">
    <source>
        <dbReference type="SAM" id="MobiDB-lite"/>
    </source>
</evidence>